<dbReference type="InterPro" id="IPR004331">
    <property type="entry name" value="SPX_dom"/>
</dbReference>
<sequence>MDRELADIIAFYMKKEAETLSKLEALDLEVHSLERAMTRGPRSLSLDLAEEGQQPGPWAGREQAAPRSPPDQHAGSAGRGEGYEAAQHASSEGGAGVGKVAHEGAADVAAGAGAGLLLRAGSVAPKQQRVRFWAELGMRRGGRDLRFARDVMRIRFHDLYTSLNDLIEYLSLNREGFRKLI</sequence>
<comment type="caution">
    <text evidence="3">The sequence shown here is derived from an EMBL/GenBank/DDBJ whole genome shotgun (WGS) entry which is preliminary data.</text>
</comment>
<evidence type="ECO:0000256" key="1">
    <source>
        <dbReference type="SAM" id="MobiDB-lite"/>
    </source>
</evidence>
<dbReference type="AlphaFoldDB" id="A0A699ZI39"/>
<feature type="non-terminal residue" evidence="3">
    <location>
        <position position="181"/>
    </location>
</feature>
<organism evidence="3 4">
    <name type="scientific">Haematococcus lacustris</name>
    <name type="common">Green alga</name>
    <name type="synonym">Haematococcus pluvialis</name>
    <dbReference type="NCBI Taxonomy" id="44745"/>
    <lineage>
        <taxon>Eukaryota</taxon>
        <taxon>Viridiplantae</taxon>
        <taxon>Chlorophyta</taxon>
        <taxon>core chlorophytes</taxon>
        <taxon>Chlorophyceae</taxon>
        <taxon>CS clade</taxon>
        <taxon>Chlamydomonadales</taxon>
        <taxon>Haematococcaceae</taxon>
        <taxon>Haematococcus</taxon>
    </lineage>
</organism>
<protein>
    <submittedName>
        <fullName evidence="3">SPX domain-containing protein</fullName>
    </submittedName>
</protein>
<feature type="domain" description="SPX" evidence="2">
    <location>
        <begin position="1"/>
        <end position="181"/>
    </location>
</feature>
<evidence type="ECO:0000313" key="3">
    <source>
        <dbReference type="EMBL" id="GFH21625.1"/>
    </source>
</evidence>
<accession>A0A699ZI39</accession>
<dbReference type="Pfam" id="PF03105">
    <property type="entry name" value="SPX"/>
    <property type="match status" value="1"/>
</dbReference>
<dbReference type="Proteomes" id="UP000485058">
    <property type="component" value="Unassembled WGS sequence"/>
</dbReference>
<proteinExistence type="predicted"/>
<gene>
    <name evidence="3" type="ORF">HaLaN_18972</name>
</gene>
<name>A0A699ZI39_HAELA</name>
<reference evidence="3 4" key="1">
    <citation type="submission" date="2020-02" db="EMBL/GenBank/DDBJ databases">
        <title>Draft genome sequence of Haematococcus lacustris strain NIES-144.</title>
        <authorList>
            <person name="Morimoto D."/>
            <person name="Nakagawa S."/>
            <person name="Yoshida T."/>
            <person name="Sawayama S."/>
        </authorList>
    </citation>
    <scope>NUCLEOTIDE SEQUENCE [LARGE SCALE GENOMIC DNA]</scope>
    <source>
        <strain evidence="3 4">NIES-144</strain>
    </source>
</reference>
<feature type="region of interest" description="Disordered" evidence="1">
    <location>
        <begin position="41"/>
        <end position="97"/>
    </location>
</feature>
<dbReference type="EMBL" id="BLLF01001869">
    <property type="protein sequence ID" value="GFH21625.1"/>
    <property type="molecule type" value="Genomic_DNA"/>
</dbReference>
<evidence type="ECO:0000313" key="4">
    <source>
        <dbReference type="Proteomes" id="UP000485058"/>
    </source>
</evidence>
<keyword evidence="4" id="KW-1185">Reference proteome</keyword>
<dbReference type="PROSITE" id="PS51382">
    <property type="entry name" value="SPX"/>
    <property type="match status" value="1"/>
</dbReference>
<evidence type="ECO:0000259" key="2">
    <source>
        <dbReference type="PROSITE" id="PS51382"/>
    </source>
</evidence>